<dbReference type="RefSeq" id="WP_132921106.1">
    <property type="nucleotide sequence ID" value="NZ_SJOI01000001.1"/>
</dbReference>
<proteinExistence type="predicted"/>
<protein>
    <submittedName>
        <fullName evidence="4">Chromate reductase</fullName>
    </submittedName>
</protein>
<comment type="cofactor">
    <cofactor evidence="1">
        <name>FMN</name>
        <dbReference type="ChEBI" id="CHEBI:58210"/>
    </cofactor>
</comment>
<keyword evidence="5" id="KW-1185">Reference proteome</keyword>
<dbReference type="GO" id="GO:0005829">
    <property type="term" value="C:cytosol"/>
    <property type="evidence" value="ECO:0007669"/>
    <property type="project" value="TreeGrafter"/>
</dbReference>
<dbReference type="AlphaFoldDB" id="A0A4R1NDE5"/>
<dbReference type="Pfam" id="PF03358">
    <property type="entry name" value="FMN_red"/>
    <property type="match status" value="1"/>
</dbReference>
<evidence type="ECO:0000259" key="3">
    <source>
        <dbReference type="Pfam" id="PF03358"/>
    </source>
</evidence>
<name>A0A4R1NDE5_9GAMM</name>
<keyword evidence="2" id="KW-0288">FMN</keyword>
<accession>A0A4R1NDE5</accession>
<evidence type="ECO:0000313" key="5">
    <source>
        <dbReference type="Proteomes" id="UP000294555"/>
    </source>
</evidence>
<dbReference type="InterPro" id="IPR050712">
    <property type="entry name" value="NAD(P)H-dep_reductase"/>
</dbReference>
<dbReference type="GO" id="GO:0016491">
    <property type="term" value="F:oxidoreductase activity"/>
    <property type="evidence" value="ECO:0007669"/>
    <property type="project" value="InterPro"/>
</dbReference>
<dbReference type="InterPro" id="IPR005025">
    <property type="entry name" value="FMN_Rdtase-like_dom"/>
</dbReference>
<dbReference type="PANTHER" id="PTHR30543">
    <property type="entry name" value="CHROMATE REDUCTASE"/>
    <property type="match status" value="1"/>
</dbReference>
<dbReference type="PANTHER" id="PTHR30543:SF21">
    <property type="entry name" value="NAD(P)H-DEPENDENT FMN REDUCTASE LOT6"/>
    <property type="match status" value="1"/>
</dbReference>
<dbReference type="Proteomes" id="UP000294555">
    <property type="component" value="Unassembled WGS sequence"/>
</dbReference>
<dbReference type="OrthoDB" id="9812295at2"/>
<organism evidence="4 5">
    <name type="scientific">Sodalis ligni</name>
    <dbReference type="NCBI Taxonomy" id="2697027"/>
    <lineage>
        <taxon>Bacteria</taxon>
        <taxon>Pseudomonadati</taxon>
        <taxon>Pseudomonadota</taxon>
        <taxon>Gammaproteobacteria</taxon>
        <taxon>Enterobacterales</taxon>
        <taxon>Bruguierivoracaceae</taxon>
        <taxon>Sodalis</taxon>
    </lineage>
</organism>
<dbReference type="SUPFAM" id="SSF52218">
    <property type="entry name" value="Flavoproteins"/>
    <property type="match status" value="1"/>
</dbReference>
<comment type="caution">
    <text evidence="4">The sequence shown here is derived from an EMBL/GenBank/DDBJ whole genome shotgun (WGS) entry which is preliminary data.</text>
</comment>
<gene>
    <name evidence="4" type="ORF">EZJ58_0124</name>
</gene>
<evidence type="ECO:0000256" key="2">
    <source>
        <dbReference type="ARBA" id="ARBA00022643"/>
    </source>
</evidence>
<dbReference type="GO" id="GO:0010181">
    <property type="term" value="F:FMN binding"/>
    <property type="evidence" value="ECO:0007669"/>
    <property type="project" value="TreeGrafter"/>
</dbReference>
<keyword evidence="2" id="KW-0285">Flavoprotein</keyword>
<dbReference type="Gene3D" id="3.40.50.360">
    <property type="match status" value="1"/>
</dbReference>
<dbReference type="InterPro" id="IPR029039">
    <property type="entry name" value="Flavoprotein-like_sf"/>
</dbReference>
<dbReference type="EMBL" id="SJOI01000001">
    <property type="protein sequence ID" value="TCL02130.1"/>
    <property type="molecule type" value="Genomic_DNA"/>
</dbReference>
<evidence type="ECO:0000256" key="1">
    <source>
        <dbReference type="ARBA" id="ARBA00001917"/>
    </source>
</evidence>
<evidence type="ECO:0000313" key="4">
    <source>
        <dbReference type="EMBL" id="TCL02130.1"/>
    </source>
</evidence>
<reference evidence="4 5" key="1">
    <citation type="submission" date="2019-02" db="EMBL/GenBank/DDBJ databases">
        <title>Investigation of anaerobic lignin degradation for improved lignocellulosic biofuels.</title>
        <authorList>
            <person name="Deangelis K."/>
        </authorList>
    </citation>
    <scope>NUCLEOTIDE SEQUENCE [LARGE SCALE GENOMIC DNA]</scope>
    <source>
        <strain evidence="4 5">159R</strain>
    </source>
</reference>
<feature type="domain" description="NADPH-dependent FMN reductase-like" evidence="3">
    <location>
        <begin position="10"/>
        <end position="153"/>
    </location>
</feature>
<sequence length="192" mass="20535">MNNSTPLHFVTLLGSLRKGSFNAAVARALPSLAPDGVNITALGSVREFPHYDADEQAAGFPAPVLAMAEQIKAADGVIIVSPEYNYSVPGVLKNCLDWLSRLTPQPFAGKPIAIQTASQGVIGGARAQYHLRQSLVFLDAQVLNKPEVMIGQVAGKVNSETLELTDTTTRDFIAGQLKAFVAFVSHFSNNEK</sequence>